<evidence type="ECO:0000256" key="2">
    <source>
        <dbReference type="ARBA" id="ARBA00009562"/>
    </source>
</evidence>
<evidence type="ECO:0000256" key="3">
    <source>
        <dbReference type="ARBA" id="ARBA00011653"/>
    </source>
</evidence>
<reference evidence="11 12" key="1">
    <citation type="journal article" date="2018" name="Plant J.">
        <title>Genome sequences of Chlorella sorokiniana UTEX 1602 and Micractinium conductrix SAG 241.80: implications to maltose excretion by a green alga.</title>
        <authorList>
            <person name="Arriola M.B."/>
            <person name="Velmurugan N."/>
            <person name="Zhang Y."/>
            <person name="Plunkett M.H."/>
            <person name="Hondzo H."/>
            <person name="Barney B.M."/>
        </authorList>
    </citation>
    <scope>NUCLEOTIDE SEQUENCE [LARGE SCALE GENOMIC DNA]</scope>
    <source>
        <strain evidence="12">UTEX 1602</strain>
    </source>
</reference>
<comment type="caution">
    <text evidence="11">The sequence shown here is derived from an EMBL/GenBank/DDBJ whole genome shotgun (WGS) entry which is preliminary data.</text>
</comment>
<keyword evidence="5" id="KW-0028">Amino-acid biosynthesis</keyword>
<gene>
    <name evidence="11" type="ORF">C2E21_7565</name>
</gene>
<keyword evidence="8" id="KW-0456">Lyase</keyword>
<dbReference type="InterPro" id="IPR005256">
    <property type="entry name" value="Anth_synth_I_PabB"/>
</dbReference>
<dbReference type="FunFam" id="3.60.120.10:FF:000003">
    <property type="entry name" value="Anthranilate synthase component 1"/>
    <property type="match status" value="1"/>
</dbReference>
<dbReference type="InterPro" id="IPR005801">
    <property type="entry name" value="ADC_synthase"/>
</dbReference>
<keyword evidence="7" id="KW-0057">Aromatic amino acid biosynthesis</keyword>
<dbReference type="STRING" id="3076.A0A2P6TH57"/>
<dbReference type="GO" id="GO:0004049">
    <property type="term" value="F:anthranilate synthase activity"/>
    <property type="evidence" value="ECO:0007669"/>
    <property type="project" value="UniProtKB-EC"/>
</dbReference>
<name>A0A2P6TH57_CHLSO</name>
<evidence type="ECO:0000313" key="12">
    <source>
        <dbReference type="Proteomes" id="UP000239899"/>
    </source>
</evidence>
<accession>A0A2P6TH57</accession>
<dbReference type="SUPFAM" id="SSF56322">
    <property type="entry name" value="ADC synthase"/>
    <property type="match status" value="1"/>
</dbReference>
<dbReference type="AlphaFoldDB" id="A0A2P6TH57"/>
<evidence type="ECO:0000256" key="6">
    <source>
        <dbReference type="ARBA" id="ARBA00022822"/>
    </source>
</evidence>
<dbReference type="PANTHER" id="PTHR11236:SF9">
    <property type="entry name" value="ANTHRANILATE SYNTHASE COMPONENT 1"/>
    <property type="match status" value="1"/>
</dbReference>
<dbReference type="InterPro" id="IPR006805">
    <property type="entry name" value="Anth_synth_I_N"/>
</dbReference>
<evidence type="ECO:0000256" key="4">
    <source>
        <dbReference type="ARBA" id="ARBA00012266"/>
    </source>
</evidence>
<evidence type="ECO:0000256" key="7">
    <source>
        <dbReference type="ARBA" id="ARBA00023141"/>
    </source>
</evidence>
<dbReference type="PANTHER" id="PTHR11236">
    <property type="entry name" value="AMINOBENZOATE/ANTHRANILATE SYNTHASE"/>
    <property type="match status" value="1"/>
</dbReference>
<dbReference type="PRINTS" id="PR00095">
    <property type="entry name" value="ANTSNTHASEI"/>
</dbReference>
<dbReference type="NCBIfam" id="TIGR00564">
    <property type="entry name" value="trpE_most"/>
    <property type="match status" value="1"/>
</dbReference>
<dbReference type="InterPro" id="IPR019999">
    <property type="entry name" value="Anth_synth_I-like"/>
</dbReference>
<dbReference type="EMBL" id="LHPG02000016">
    <property type="protein sequence ID" value="PRW33628.1"/>
    <property type="molecule type" value="Genomic_DNA"/>
</dbReference>
<sequence length="605" mass="65667">MQALASRSSCVPAAGQSARSGQQAAIVPPCSAAGRGAARPARQQRQRHAAVAAATENAPAGAVVDEALAADLGFDKEFERFKAAAAQGNLVPLYERVMADQLTPVLAYRCLVKEDDREAPSFLFESVTNGTQQGRYSFVGATPELEIVARGQQVHVLDHRKGTRETMQAADPMQVPIDLSAHWRPVRAEGLPAVFTGGWVGYTGYDTVRYVYSGKLPFEEAPQDDRSLADIHLALYNDVVVFDHATKLAFVISWVHLGDYGSVEEAYLAGRRRLAATAAKLTSTNAPPLLNGKVSLSLSQRPRTATSNMTKEEFLAAVDKTKEYIQSGDVFQLVLSQRFERRTFADPFEIYRSLRVVNPSPYMAYLQARGCIIVASSPEILCRVDEQGRVTNRPLAGTRRRGATPEADEQLEKELLADEKECAEHVMLVDLGRNDVGKVSQSGTVRVEKLMEIERYSHVMHISSTVTGQLKPGLTSWDALRAALPAGTVSGAPKVRAMQIIDELEVARRGPYGGGFGLVSFTGGMDMALALRTMVIPTAANDTLYDYSGSKPRREWTVHLQAGAGLVADSVPESEWEETVNKSAALGRAIDLAEQAFVSSDNGAQ</sequence>
<evidence type="ECO:0000313" key="11">
    <source>
        <dbReference type="EMBL" id="PRW33628.1"/>
    </source>
</evidence>
<evidence type="ECO:0000259" key="10">
    <source>
        <dbReference type="Pfam" id="PF04715"/>
    </source>
</evidence>
<evidence type="ECO:0000259" key="9">
    <source>
        <dbReference type="Pfam" id="PF00425"/>
    </source>
</evidence>
<comment type="pathway">
    <text evidence="1">Amino-acid biosynthesis; L-tryptophan biosynthesis; L-tryptophan from chorismate: step 1/5.</text>
</comment>
<evidence type="ECO:0000256" key="1">
    <source>
        <dbReference type="ARBA" id="ARBA00004873"/>
    </source>
</evidence>
<feature type="domain" description="Chorismate-utilising enzyme C-terminal" evidence="9">
    <location>
        <begin position="311"/>
        <end position="582"/>
    </location>
</feature>
<organism evidence="11 12">
    <name type="scientific">Chlorella sorokiniana</name>
    <name type="common">Freshwater green alga</name>
    <dbReference type="NCBI Taxonomy" id="3076"/>
    <lineage>
        <taxon>Eukaryota</taxon>
        <taxon>Viridiplantae</taxon>
        <taxon>Chlorophyta</taxon>
        <taxon>core chlorophytes</taxon>
        <taxon>Trebouxiophyceae</taxon>
        <taxon>Chlorellales</taxon>
        <taxon>Chlorellaceae</taxon>
        <taxon>Chlorella clade</taxon>
        <taxon>Chlorella</taxon>
    </lineage>
</organism>
<comment type="similarity">
    <text evidence="2">Belongs to the anthranilate synthase component I family.</text>
</comment>
<dbReference type="Proteomes" id="UP000239899">
    <property type="component" value="Unassembled WGS sequence"/>
</dbReference>
<keyword evidence="6" id="KW-0822">Tryptophan biosynthesis</keyword>
<dbReference type="OrthoDB" id="1865897at2759"/>
<evidence type="ECO:0000256" key="5">
    <source>
        <dbReference type="ARBA" id="ARBA00022605"/>
    </source>
</evidence>
<protein>
    <recommendedName>
        <fullName evidence="4">anthranilate synthase</fullName>
        <ecNumber evidence="4">4.1.3.27</ecNumber>
    </recommendedName>
</protein>
<dbReference type="UniPathway" id="UPA00035">
    <property type="reaction ID" value="UER00040"/>
</dbReference>
<evidence type="ECO:0000256" key="8">
    <source>
        <dbReference type="ARBA" id="ARBA00023239"/>
    </source>
</evidence>
<feature type="domain" description="Anthranilate synthase component I N-terminal" evidence="10">
    <location>
        <begin position="100"/>
        <end position="247"/>
    </location>
</feature>
<comment type="subunit">
    <text evidence="3">Heterotetramer consisting of two non-identical subunits: a beta subunit and a large alpha subunit.</text>
</comment>
<dbReference type="GO" id="GO:0000162">
    <property type="term" value="P:L-tryptophan biosynthetic process"/>
    <property type="evidence" value="ECO:0007669"/>
    <property type="project" value="UniProtKB-UniPathway"/>
</dbReference>
<dbReference type="Pfam" id="PF00425">
    <property type="entry name" value="Chorismate_bind"/>
    <property type="match status" value="1"/>
</dbReference>
<dbReference type="EC" id="4.1.3.27" evidence="4"/>
<keyword evidence="12" id="KW-1185">Reference proteome</keyword>
<dbReference type="Gene3D" id="3.60.120.10">
    <property type="entry name" value="Anthranilate synthase"/>
    <property type="match status" value="1"/>
</dbReference>
<dbReference type="InterPro" id="IPR015890">
    <property type="entry name" value="Chorismate_C"/>
</dbReference>
<proteinExistence type="inferred from homology"/>
<dbReference type="Pfam" id="PF04715">
    <property type="entry name" value="Anth_synt_I_N"/>
    <property type="match status" value="1"/>
</dbReference>